<reference evidence="3 4" key="1">
    <citation type="submission" date="2011-10" db="EMBL/GenBank/DDBJ databases">
        <title>Whole genome sequence of Selenomonas ruminantium subsp. lactilytica TAM6421.</title>
        <authorList>
            <person name="Oguchi A."/>
            <person name="Ankai A."/>
            <person name="Kaneko J."/>
            <person name="Yamada-Narita S."/>
            <person name="Fukui S."/>
            <person name="Takahashi M."/>
            <person name="Onodera T."/>
            <person name="Kojima S."/>
            <person name="Fushimi T."/>
            <person name="Abe N."/>
            <person name="Kamio Y."/>
            <person name="Yamazaki S."/>
            <person name="Fujita N."/>
        </authorList>
    </citation>
    <scope>NUCLEOTIDE SEQUENCE [LARGE SCALE GENOMIC DNA]</scope>
    <source>
        <strain evidence="4">NBRC 103574 / TAM6421</strain>
    </source>
</reference>
<protein>
    <submittedName>
        <fullName evidence="3">Putative pyridoxal kinase</fullName>
    </submittedName>
</protein>
<sequence>MAFYKFSVTEFIRRFKQHYTRVMVDPVMGDNGRLYSSYTMEMCAEMRRLLAYADLVTPNLTEACLLLDIPYPKEGKVNNEELEYMASELAAQGPSQVIITGLHGEDTLRNFIYEAGRGKVLTVEKVGGDRSGTGDAFAAIVAGSLINGESLETAAVKAAEFIRKCLGYAVKLDLPWNYGLPFEEYLRELK</sequence>
<keyword evidence="3" id="KW-0418">Kinase</keyword>
<dbReference type="OrthoDB" id="9800808at2"/>
<dbReference type="HOGENOM" id="CLU_046496_2_1_9"/>
<dbReference type="Proteomes" id="UP000007887">
    <property type="component" value="Chromosome"/>
</dbReference>
<name>I0GN95_SELRL</name>
<keyword evidence="1" id="KW-0784">Thiamine biosynthesis</keyword>
<feature type="domain" description="Pyridoxamine kinase/Phosphomethylpyrimidine kinase" evidence="2">
    <location>
        <begin position="15"/>
        <end position="172"/>
    </location>
</feature>
<dbReference type="InterPro" id="IPR029056">
    <property type="entry name" value="Ribokinase-like"/>
</dbReference>
<dbReference type="Pfam" id="PF08543">
    <property type="entry name" value="Phos_pyr_kin"/>
    <property type="match status" value="1"/>
</dbReference>
<dbReference type="EMBL" id="AP012292">
    <property type="protein sequence ID" value="BAL82232.1"/>
    <property type="molecule type" value="Genomic_DNA"/>
</dbReference>
<dbReference type="RefSeq" id="WP_014423674.1">
    <property type="nucleotide sequence ID" value="NC_017068.1"/>
</dbReference>
<dbReference type="Gene3D" id="3.40.1190.20">
    <property type="match status" value="1"/>
</dbReference>
<dbReference type="GO" id="GO:0008902">
    <property type="term" value="F:hydroxymethylpyrimidine kinase activity"/>
    <property type="evidence" value="ECO:0007669"/>
    <property type="project" value="TreeGrafter"/>
</dbReference>
<evidence type="ECO:0000313" key="4">
    <source>
        <dbReference type="Proteomes" id="UP000007887"/>
    </source>
</evidence>
<dbReference type="AlphaFoldDB" id="I0GN95"/>
<dbReference type="InterPro" id="IPR013749">
    <property type="entry name" value="PM/HMP-P_kinase-1"/>
</dbReference>
<dbReference type="GO" id="GO:0008972">
    <property type="term" value="F:phosphomethylpyrimidine kinase activity"/>
    <property type="evidence" value="ECO:0007669"/>
    <property type="project" value="TreeGrafter"/>
</dbReference>
<evidence type="ECO:0000259" key="2">
    <source>
        <dbReference type="Pfam" id="PF08543"/>
    </source>
</evidence>
<dbReference type="KEGG" id="sri:SELR_05240"/>
<accession>I0GN95</accession>
<evidence type="ECO:0000313" key="3">
    <source>
        <dbReference type="EMBL" id="BAL82232.1"/>
    </source>
</evidence>
<evidence type="ECO:0000256" key="1">
    <source>
        <dbReference type="ARBA" id="ARBA00022977"/>
    </source>
</evidence>
<dbReference type="GO" id="GO:0005829">
    <property type="term" value="C:cytosol"/>
    <property type="evidence" value="ECO:0007669"/>
    <property type="project" value="TreeGrafter"/>
</dbReference>
<proteinExistence type="predicted"/>
<dbReference type="GO" id="GO:0009228">
    <property type="term" value="P:thiamine biosynthetic process"/>
    <property type="evidence" value="ECO:0007669"/>
    <property type="project" value="UniProtKB-KW"/>
</dbReference>
<gene>
    <name evidence="3" type="ordered locus">SELR_05240</name>
</gene>
<dbReference type="eggNOG" id="COG2240">
    <property type="taxonomic scope" value="Bacteria"/>
</dbReference>
<dbReference type="PANTHER" id="PTHR20858:SF17">
    <property type="entry name" value="HYDROXYMETHYLPYRIMIDINE_PHOSPHOMETHYLPYRIMIDINE KINASE THI20-RELATED"/>
    <property type="match status" value="1"/>
</dbReference>
<dbReference type="PATRIC" id="fig|927704.6.peg.538"/>
<dbReference type="PANTHER" id="PTHR20858">
    <property type="entry name" value="PHOSPHOMETHYLPYRIMIDINE KINASE"/>
    <property type="match status" value="1"/>
</dbReference>
<organism evidence="3 4">
    <name type="scientific">Selenomonas ruminantium subsp. lactilytica (strain NBRC 103574 / TAM6421)</name>
    <dbReference type="NCBI Taxonomy" id="927704"/>
    <lineage>
        <taxon>Bacteria</taxon>
        <taxon>Bacillati</taxon>
        <taxon>Bacillota</taxon>
        <taxon>Negativicutes</taxon>
        <taxon>Selenomonadales</taxon>
        <taxon>Selenomonadaceae</taxon>
        <taxon>Selenomonas</taxon>
    </lineage>
</organism>
<dbReference type="SUPFAM" id="SSF53613">
    <property type="entry name" value="Ribokinase-like"/>
    <property type="match status" value="1"/>
</dbReference>
<keyword evidence="3" id="KW-0808">Transferase</keyword>